<dbReference type="Proteomes" id="UP000036834">
    <property type="component" value="Unassembled WGS sequence"/>
</dbReference>
<reference evidence="2" key="2">
    <citation type="submission" date="2015-07" db="EMBL/GenBank/DDBJ databases">
        <title>MeaNS - Measles Nucleotide Surveillance Program.</title>
        <authorList>
            <person name="Tran T."/>
            <person name="Druce J."/>
        </authorList>
    </citation>
    <scope>NUCLEOTIDE SEQUENCE</scope>
    <source>
        <strain evidence="2">DSM 9887</strain>
    </source>
</reference>
<dbReference type="Proteomes" id="UP000319578">
    <property type="component" value="Unassembled WGS sequence"/>
</dbReference>
<dbReference type="RefSeq" id="WP_049741984.1">
    <property type="nucleotide sequence ID" value="NZ_BJON01000009.1"/>
</dbReference>
<gene>
    <name evidence="2" type="ORF">ADS79_29390</name>
    <name evidence="1" type="ORF">BRE01_23950</name>
</gene>
<keyword evidence="4" id="KW-1185">Reference proteome</keyword>
<protein>
    <recommendedName>
        <fullName evidence="5">DUF2313 domain-containing protein</fullName>
    </recommendedName>
</protein>
<evidence type="ECO:0008006" key="5">
    <source>
        <dbReference type="Google" id="ProtNLM"/>
    </source>
</evidence>
<dbReference type="STRING" id="54915.ADS79_29390"/>
<evidence type="ECO:0000313" key="1">
    <source>
        <dbReference type="EMBL" id="GED68693.1"/>
    </source>
</evidence>
<dbReference type="EMBL" id="BJON01000009">
    <property type="protein sequence ID" value="GED68693.1"/>
    <property type="molecule type" value="Genomic_DNA"/>
</dbReference>
<sequence length="190" mass="22512">MIPEKYRKMLPPYWYENRVAEYHFEGAATPVEYYAEKRNDLRQQLFPLSATWGLDYWDWTYFGKKQSSSLEQRRKNIQQQHWAYLGFAPEVLRAIGIASSEGKRVEMIEDYPTKLIRYVYPIHDRFDIRHAVTAVEKIRPVHCNGVGVEPTTDTIIELIDQVLIGLKRYHMVKEFRVGMTPIKQMEEVVI</sequence>
<accession>A0A0K9YP40</accession>
<evidence type="ECO:0000313" key="2">
    <source>
        <dbReference type="EMBL" id="KNB69945.1"/>
    </source>
</evidence>
<organism evidence="2 3">
    <name type="scientific">Brevibacillus reuszeri</name>
    <dbReference type="NCBI Taxonomy" id="54915"/>
    <lineage>
        <taxon>Bacteria</taxon>
        <taxon>Bacillati</taxon>
        <taxon>Bacillota</taxon>
        <taxon>Bacilli</taxon>
        <taxon>Bacillales</taxon>
        <taxon>Paenibacillaceae</taxon>
        <taxon>Brevibacillus</taxon>
    </lineage>
</organism>
<dbReference type="PATRIC" id="fig|54915.3.peg.5095"/>
<dbReference type="AlphaFoldDB" id="A0A0K9YP40"/>
<proteinExistence type="predicted"/>
<evidence type="ECO:0000313" key="3">
    <source>
        <dbReference type="Proteomes" id="UP000036834"/>
    </source>
</evidence>
<evidence type="ECO:0000313" key="4">
    <source>
        <dbReference type="Proteomes" id="UP000319578"/>
    </source>
</evidence>
<reference evidence="1 4" key="3">
    <citation type="submission" date="2019-06" db="EMBL/GenBank/DDBJ databases">
        <title>Whole genome shotgun sequence of Brevibacillus reuszeri NBRC 15719.</title>
        <authorList>
            <person name="Hosoyama A."/>
            <person name="Uohara A."/>
            <person name="Ohji S."/>
            <person name="Ichikawa N."/>
        </authorList>
    </citation>
    <scope>NUCLEOTIDE SEQUENCE [LARGE SCALE GENOMIC DNA]</scope>
    <source>
        <strain evidence="1 4">NBRC 15719</strain>
    </source>
</reference>
<dbReference type="EMBL" id="LGIQ01000011">
    <property type="protein sequence ID" value="KNB69945.1"/>
    <property type="molecule type" value="Genomic_DNA"/>
</dbReference>
<dbReference type="OrthoDB" id="1629754at2"/>
<reference evidence="3" key="1">
    <citation type="submission" date="2015-07" db="EMBL/GenBank/DDBJ databases">
        <title>Genome sequencing project for genomic taxonomy and phylogenomics of Bacillus-like bacteria.</title>
        <authorList>
            <person name="Liu B."/>
            <person name="Wang J."/>
            <person name="Zhu Y."/>
            <person name="Liu G."/>
            <person name="Chen Q."/>
            <person name="Chen Z."/>
            <person name="Lan J."/>
            <person name="Che J."/>
            <person name="Ge C."/>
            <person name="Shi H."/>
            <person name="Pan Z."/>
            <person name="Liu X."/>
        </authorList>
    </citation>
    <scope>NUCLEOTIDE SEQUENCE [LARGE SCALE GENOMIC DNA]</scope>
    <source>
        <strain evidence="3">DSM 9887</strain>
    </source>
</reference>
<name>A0A0K9YP40_9BACL</name>
<comment type="caution">
    <text evidence="2">The sequence shown here is derived from an EMBL/GenBank/DDBJ whole genome shotgun (WGS) entry which is preliminary data.</text>
</comment>